<dbReference type="Pfam" id="PF07635">
    <property type="entry name" value="PSCyt1"/>
    <property type="match status" value="1"/>
</dbReference>
<dbReference type="InterPro" id="IPR011429">
    <property type="entry name" value="Cyt_c_Planctomycete-type"/>
</dbReference>
<dbReference type="Proteomes" id="UP000318878">
    <property type="component" value="Unassembled WGS sequence"/>
</dbReference>
<comment type="caution">
    <text evidence="2">The sequence shown here is derived from an EMBL/GenBank/DDBJ whole genome shotgun (WGS) entry which is preliminary data.</text>
</comment>
<sequence length="82" mass="8807">MRLDTYAGMVGGGVLGPAVAPGKLDESLLLTAISYEHQLLQMPPDEKLAYNTGEDVQRYLTALQKLIPKTHSPAARLAGSRT</sequence>
<evidence type="ECO:0000313" key="2">
    <source>
        <dbReference type="EMBL" id="TWT34859.1"/>
    </source>
</evidence>
<evidence type="ECO:0000313" key="3">
    <source>
        <dbReference type="Proteomes" id="UP000318878"/>
    </source>
</evidence>
<keyword evidence="3" id="KW-1185">Reference proteome</keyword>
<gene>
    <name evidence="2" type="ORF">Enr8_22740</name>
</gene>
<reference evidence="2 3" key="1">
    <citation type="submission" date="2019-02" db="EMBL/GenBank/DDBJ databases">
        <title>Deep-cultivation of Planctomycetes and their phenomic and genomic characterization uncovers novel biology.</title>
        <authorList>
            <person name="Wiegand S."/>
            <person name="Jogler M."/>
            <person name="Boedeker C."/>
            <person name="Pinto D."/>
            <person name="Vollmers J."/>
            <person name="Rivas-Marin E."/>
            <person name="Kohn T."/>
            <person name="Peeters S.H."/>
            <person name="Heuer A."/>
            <person name="Rast P."/>
            <person name="Oberbeckmann S."/>
            <person name="Bunk B."/>
            <person name="Jeske O."/>
            <person name="Meyerdierks A."/>
            <person name="Storesund J.E."/>
            <person name="Kallscheuer N."/>
            <person name="Luecker S."/>
            <person name="Lage O.M."/>
            <person name="Pohl T."/>
            <person name="Merkel B.J."/>
            <person name="Hornburger P."/>
            <person name="Mueller R.-W."/>
            <person name="Bruemmer F."/>
            <person name="Labrenz M."/>
            <person name="Spormann A.M."/>
            <person name="Op Den Camp H."/>
            <person name="Overmann J."/>
            <person name="Amann R."/>
            <person name="Jetten M.S.M."/>
            <person name="Mascher T."/>
            <person name="Medema M.H."/>
            <person name="Devos D.P."/>
            <person name="Kaster A.-K."/>
            <person name="Ovreas L."/>
            <person name="Rohde M."/>
            <person name="Galperin M.Y."/>
            <person name="Jogler C."/>
        </authorList>
    </citation>
    <scope>NUCLEOTIDE SEQUENCE [LARGE SCALE GENOMIC DNA]</scope>
    <source>
        <strain evidence="2 3">Enr8</strain>
    </source>
</reference>
<protein>
    <submittedName>
        <fullName evidence="2">Planctomycete cytochrome C</fullName>
    </submittedName>
</protein>
<organism evidence="2 3">
    <name type="scientific">Blastopirellula retiformator</name>
    <dbReference type="NCBI Taxonomy" id="2527970"/>
    <lineage>
        <taxon>Bacteria</taxon>
        <taxon>Pseudomonadati</taxon>
        <taxon>Planctomycetota</taxon>
        <taxon>Planctomycetia</taxon>
        <taxon>Pirellulales</taxon>
        <taxon>Pirellulaceae</taxon>
        <taxon>Blastopirellula</taxon>
    </lineage>
</organism>
<dbReference type="AlphaFoldDB" id="A0A5C5VAH6"/>
<name>A0A5C5VAH6_9BACT</name>
<proteinExistence type="predicted"/>
<evidence type="ECO:0000259" key="1">
    <source>
        <dbReference type="Pfam" id="PF07635"/>
    </source>
</evidence>
<dbReference type="EMBL" id="SJPF01000002">
    <property type="protein sequence ID" value="TWT34859.1"/>
    <property type="molecule type" value="Genomic_DNA"/>
</dbReference>
<feature type="domain" description="Cytochrome C Planctomycete-type" evidence="1">
    <location>
        <begin position="2"/>
        <end position="46"/>
    </location>
</feature>
<accession>A0A5C5VAH6</accession>
<dbReference type="RefSeq" id="WP_246120038.1">
    <property type="nucleotide sequence ID" value="NZ_SJPF01000002.1"/>
</dbReference>